<gene>
    <name evidence="8" type="ORF">K788_0006365</name>
</gene>
<comment type="similarity">
    <text evidence="3">Belongs to the FcoT family.</text>
</comment>
<accession>A0A0P0RHA6</accession>
<sequence>MSSRGIFSIPESCYIQSTGHFNSVEFNICYNQIMYDTIAHASKYGLTPYFSDWGVDGFFQRQLPDILITRFQSRFSRSINPNQFQGEFSIKSTRFHRVDKPFLFLKTYCRFFDHADGEAVGEVDLAITNP</sequence>
<dbReference type="EMBL" id="CP012747">
    <property type="protein sequence ID" value="ALL67689.1"/>
    <property type="molecule type" value="Genomic_DNA"/>
</dbReference>
<protein>
    <recommendedName>
        <fullName evidence="5">(2E)-enoyl-[ACP] glycyltransferase</fullName>
        <ecNumber evidence="4">4.3.2.11</ecNumber>
    </recommendedName>
    <alternativeName>
        <fullName evidence="6">(2E)-unsaturated fatty acyl-[ACP] glycyltransferase</fullName>
    </alternativeName>
</protein>
<dbReference type="Proteomes" id="UP000019146">
    <property type="component" value="Chromosome 2"/>
</dbReference>
<reference evidence="8 9" key="1">
    <citation type="journal article" date="2014" name="Genome Announc.">
        <title>Draft Genome Sequence of the Haloacid-Degrading Burkholderia caribensis Strain MBA4.</title>
        <authorList>
            <person name="Pan Y."/>
            <person name="Kong K.F."/>
            <person name="Tsang J.S."/>
        </authorList>
    </citation>
    <scope>NUCLEOTIDE SEQUENCE [LARGE SCALE GENOMIC DNA]</scope>
    <source>
        <strain evidence="8 9">MBA4</strain>
    </source>
</reference>
<dbReference type="GO" id="GO:0016829">
    <property type="term" value="F:lyase activity"/>
    <property type="evidence" value="ECO:0007669"/>
    <property type="project" value="UniProtKB-KW"/>
</dbReference>
<evidence type="ECO:0000256" key="7">
    <source>
        <dbReference type="ARBA" id="ARBA00048742"/>
    </source>
</evidence>
<evidence type="ECO:0000256" key="5">
    <source>
        <dbReference type="ARBA" id="ARBA00035169"/>
    </source>
</evidence>
<evidence type="ECO:0000256" key="3">
    <source>
        <dbReference type="ARBA" id="ARBA00035117"/>
    </source>
</evidence>
<dbReference type="GO" id="GO:0006629">
    <property type="term" value="P:lipid metabolic process"/>
    <property type="evidence" value="ECO:0007669"/>
    <property type="project" value="UniProtKB-KW"/>
</dbReference>
<dbReference type="Gene3D" id="3.10.129.30">
    <property type="entry name" value="Rv0098, thioesterase-like hot dog domain"/>
    <property type="match status" value="1"/>
</dbReference>
<evidence type="ECO:0000256" key="4">
    <source>
        <dbReference type="ARBA" id="ARBA00035127"/>
    </source>
</evidence>
<evidence type="ECO:0000313" key="8">
    <source>
        <dbReference type="EMBL" id="ALL67689.1"/>
    </source>
</evidence>
<evidence type="ECO:0000256" key="2">
    <source>
        <dbReference type="ARBA" id="ARBA00023239"/>
    </source>
</evidence>
<organism evidence="8 9">
    <name type="scientific">Paraburkholderia caribensis MBA4</name>
    <dbReference type="NCBI Taxonomy" id="1323664"/>
    <lineage>
        <taxon>Bacteria</taxon>
        <taxon>Pseudomonadati</taxon>
        <taxon>Pseudomonadota</taxon>
        <taxon>Betaproteobacteria</taxon>
        <taxon>Burkholderiales</taxon>
        <taxon>Burkholderiaceae</taxon>
        <taxon>Paraburkholderia</taxon>
    </lineage>
</organism>
<dbReference type="KEGG" id="bcai:K788_0006365"/>
<keyword evidence="2" id="KW-0456">Lyase</keyword>
<name>A0A0P0RHA6_9BURK</name>
<keyword evidence="1" id="KW-0443">Lipid metabolism</keyword>
<evidence type="ECO:0000313" key="9">
    <source>
        <dbReference type="Proteomes" id="UP000019146"/>
    </source>
</evidence>
<dbReference type="InterPro" id="IPR022598">
    <property type="entry name" value="FcoT_ThioEstase"/>
</dbReference>
<dbReference type="AlphaFoldDB" id="A0A0P0RHA6"/>
<evidence type="ECO:0000256" key="1">
    <source>
        <dbReference type="ARBA" id="ARBA00023098"/>
    </source>
</evidence>
<comment type="catalytic activity">
    <reaction evidence="7">
        <text>a (3R)-3-[(carboxymethyl)amino]fatty acid + holo-[ACP] + H(+) = a (2E)-enoyl-[ACP] + glycine + H2O</text>
        <dbReference type="Rhea" id="RHEA:74923"/>
        <dbReference type="Rhea" id="RHEA-COMP:9685"/>
        <dbReference type="Rhea" id="RHEA-COMP:9925"/>
        <dbReference type="ChEBI" id="CHEBI:15377"/>
        <dbReference type="ChEBI" id="CHEBI:15378"/>
        <dbReference type="ChEBI" id="CHEBI:57305"/>
        <dbReference type="ChEBI" id="CHEBI:64479"/>
        <dbReference type="ChEBI" id="CHEBI:78784"/>
        <dbReference type="ChEBI" id="CHEBI:193080"/>
        <dbReference type="EC" id="4.3.2.11"/>
    </reaction>
    <physiologicalReaction direction="right-to-left" evidence="7">
        <dbReference type="Rhea" id="RHEA:74925"/>
    </physiologicalReaction>
</comment>
<dbReference type="InterPro" id="IPR043064">
    <property type="entry name" value="FcoT_ThioEstase_Rv0098-like_sf"/>
</dbReference>
<dbReference type="EC" id="4.3.2.11" evidence="4"/>
<proteinExistence type="inferred from homology"/>
<dbReference type="Pfam" id="PF10862">
    <property type="entry name" value="FcoT"/>
    <property type="match status" value="1"/>
</dbReference>
<evidence type="ECO:0000256" key="6">
    <source>
        <dbReference type="ARBA" id="ARBA00035448"/>
    </source>
</evidence>